<dbReference type="InterPro" id="IPR015943">
    <property type="entry name" value="WD40/YVTN_repeat-like_dom_sf"/>
</dbReference>
<dbReference type="PANTHER" id="PTHR34512:SF30">
    <property type="entry name" value="OUTER MEMBRANE PROTEIN ASSEMBLY FACTOR BAMB"/>
    <property type="match status" value="1"/>
</dbReference>
<evidence type="ECO:0000259" key="2">
    <source>
        <dbReference type="Pfam" id="PF13360"/>
    </source>
</evidence>
<dbReference type="Gene3D" id="2.130.10.10">
    <property type="entry name" value="YVTN repeat-like/Quinoprotein amine dehydrogenase"/>
    <property type="match status" value="3"/>
</dbReference>
<accession>A0A7C4QPA1</accession>
<gene>
    <name evidence="3" type="ORF">ENS64_02085</name>
</gene>
<feature type="domain" description="Pyrrolo-quinoline quinone repeat" evidence="2">
    <location>
        <begin position="622"/>
        <end position="739"/>
    </location>
</feature>
<proteinExistence type="predicted"/>
<reference evidence="3" key="1">
    <citation type="journal article" date="2020" name="mSystems">
        <title>Genome- and Community-Level Interaction Insights into Carbon Utilization and Element Cycling Functions of Hydrothermarchaeota in Hydrothermal Sediment.</title>
        <authorList>
            <person name="Zhou Z."/>
            <person name="Liu Y."/>
            <person name="Xu W."/>
            <person name="Pan J."/>
            <person name="Luo Z.H."/>
            <person name="Li M."/>
        </authorList>
    </citation>
    <scope>NUCLEOTIDE SEQUENCE [LARGE SCALE GENOMIC DNA]</scope>
    <source>
        <strain evidence="3">SpSt-508</strain>
    </source>
</reference>
<dbReference type="SMART" id="SM00564">
    <property type="entry name" value="PQQ"/>
    <property type="match status" value="6"/>
</dbReference>
<comment type="caution">
    <text evidence="3">The sequence shown here is derived from an EMBL/GenBank/DDBJ whole genome shotgun (WGS) entry which is preliminary data.</text>
</comment>
<dbReference type="InterPro" id="IPR011047">
    <property type="entry name" value="Quinoprotein_ADH-like_sf"/>
</dbReference>
<evidence type="ECO:0000313" key="3">
    <source>
        <dbReference type="EMBL" id="HGT38048.1"/>
    </source>
</evidence>
<feature type="domain" description="Pyrrolo-quinoline quinone repeat" evidence="2">
    <location>
        <begin position="354"/>
        <end position="540"/>
    </location>
</feature>
<evidence type="ECO:0000256" key="1">
    <source>
        <dbReference type="SAM" id="MobiDB-lite"/>
    </source>
</evidence>
<dbReference type="InterPro" id="IPR002372">
    <property type="entry name" value="PQQ_rpt_dom"/>
</dbReference>
<dbReference type="Pfam" id="PF13360">
    <property type="entry name" value="PQQ_2"/>
    <property type="match status" value="2"/>
</dbReference>
<feature type="region of interest" description="Disordered" evidence="1">
    <location>
        <begin position="1059"/>
        <end position="1085"/>
    </location>
</feature>
<dbReference type="SUPFAM" id="SSF50998">
    <property type="entry name" value="Quinoprotein alcohol dehydrogenase-like"/>
    <property type="match status" value="2"/>
</dbReference>
<sequence length="1537" mass="170928">MCKQYFLWMTVWGLIVGGIALADEPGPVDAQAVENAPPRRIPPPRLPLFFPRIGRADIGPAEQVEGSERDFIDARAPRHPELDTLWRSAQQAVDSGNWKRGIEALQKLLDFPEDALVPTDRERWQSLRAAAQSRLHLAPAAVRADYERQYGGLAQQLLSEARRSGSRQLVVEVATRFLHTRAGADAANQLATQHLDRREFTLAWRWFRELEASHASFVSDPRWRLKAALAARVADPEAVPKWLERLGATPVEIGGRLMEPQQAWRMLTDRLPLGEPWQHDWPQPFGRATRLGRVPGGEPLLQPEWIAPWLTHPAVQRRIGELLADLQDDQAATVWGVQPIAVGDKVAFRDLRGVRVVSAKTGETLWETVSGLSPEQILLGQLPQASRAPHLWRMQGLDMPGGEQTAEFHPLTNLLFRDGLFGGISTDGRQLYVLEELAVLTRSQPGYPWGNQNEADDAYGAAWDVNRLTAYDLETGRVRWSLGGKSATDVPGTSLAGAFFLGVPLAVGSELYVVAARGEEIRLEVLDAVSGRPLWSQLLAYADSKVEVDLARRWMGAPVAFSQGVVVCPTTVGWLVAVDSVRRSLLWAYRYLPRVDGAPVAPGPQLLPQRSLNDQWMVGSPGIVGQAVLFAPPDTDHLLCVDLCDGRLRWKHPRGEGVYVGGEWDGKVLVVEQSGLTALSLENGTRLWRYAWDDALRPSGRGVVSGDRFILPLGGRELLSIDAASGTDVRRWRLPSAHPALGNLIKAHGQWISLSPEGCAAYGERDVVTGLLAEQLARNPLDPVSRLRAAEIDVLDGKLDSAEQHLRHLSEPLPADLQPRRRNLLWELWSQKLQAAPAAADSVLEELSRAARNPEEQFQVQVWRAESWEARGQSQRAFDLLWNTAFRLPVDTLSRPDAPQVRVRAATFVSGWLGDVWTRADDATRRHIDTTIAQAVAALSPSPSTPSSDTSEAQDLARRGMFLAELCAFHPAAAPLWWRFAEERSRAGDFAGAETMLARLVEHRDTSVAAESRYRLARLWQDWGLDTDLRQLTRSVPSAAEALPSAWSSLIDQLPADALEGARPGRPSASRWEARQSPTMHAPPTQELMAPEGWPSWQRFAMQVELHDQRVTFRQRASDRWHWLAPLRSLTQVDDAPYVPTRIVDHRMWVLSRDVLHLLSPFERKVVWTRSLSDLPGSPGLRPAQRSIPGPLLNPANPFEASDTWQNWLREKGRLAAANRRYLCLVGRRELAVLDPLTGEELWRKKGVAPAAQVFGSPQLVYVYNPQRQPPEAAAYRADDGRPVPIPHLARRLQQALCLDAEEFVLLERPPSLFGLGLLPGKAVLRRWNPLTDTEVWKLELSSRVRIGLAGERRLLVVYPSTSRQSDAPRSLEWIALSDGSRHALTAANLGPADNFTPLVDGYRLYLVANSPTGHGYHYGDSLPTIPVNGRVAAWDLRTGELLWQRDVAAQHLVLDRLQQSPALICLSRSWKQQGNASYTQLALLAIHKDSGEVLYEKTSPSAFSGFHGVSVRGWEPTVELQAYNLRLRLGPSAVGR</sequence>
<dbReference type="EMBL" id="DSVQ01000005">
    <property type="protein sequence ID" value="HGT38048.1"/>
    <property type="molecule type" value="Genomic_DNA"/>
</dbReference>
<dbReference type="PANTHER" id="PTHR34512">
    <property type="entry name" value="CELL SURFACE PROTEIN"/>
    <property type="match status" value="1"/>
</dbReference>
<protein>
    <recommendedName>
        <fullName evidence="2">Pyrrolo-quinoline quinone repeat domain-containing protein</fullName>
    </recommendedName>
</protein>
<dbReference type="InterPro" id="IPR018391">
    <property type="entry name" value="PQQ_b-propeller_rpt"/>
</dbReference>
<name>A0A7C4QPA1_9PLAN</name>
<organism evidence="3">
    <name type="scientific">Schlesneria paludicola</name>
    <dbReference type="NCBI Taxonomy" id="360056"/>
    <lineage>
        <taxon>Bacteria</taxon>
        <taxon>Pseudomonadati</taxon>
        <taxon>Planctomycetota</taxon>
        <taxon>Planctomycetia</taxon>
        <taxon>Planctomycetales</taxon>
        <taxon>Planctomycetaceae</taxon>
        <taxon>Schlesneria</taxon>
    </lineage>
</organism>